<dbReference type="InterPro" id="IPR052321">
    <property type="entry name" value="PolyBind_ProtTraffic"/>
</dbReference>
<sequence length="176" mass="19341">FLSFIFYLFIEELATLLMFVFLASPDQQQFYSFSPPVGSGSGTSYSLTGNGRITAVRIWEAYGGSYIRGFQISYNNIWSPVAGFTYGDAKEIELFNDEAIIQVSGKYSHYVQSVVFTTSRGRTLSAGQPSGHSFNMYPTNSRAELRFISGRYHGGITSIGAHWAVVPSASNSTAGY</sequence>
<dbReference type="Gene3D" id="2.100.10.30">
    <property type="entry name" value="Jacalin-like lectin domain"/>
    <property type="match status" value="1"/>
</dbReference>
<dbReference type="SUPFAM" id="SSF51101">
    <property type="entry name" value="Mannose-binding lectins"/>
    <property type="match status" value="1"/>
</dbReference>
<evidence type="ECO:0000313" key="6">
    <source>
        <dbReference type="Proteomes" id="UP000472263"/>
    </source>
</evidence>
<protein>
    <recommendedName>
        <fullName evidence="4">Jacalin-type lectin domain-containing protein</fullName>
    </recommendedName>
</protein>
<proteinExistence type="predicted"/>
<name>A0A667WLV4_9TELE</name>
<dbReference type="Proteomes" id="UP000472263">
    <property type="component" value="Chromosome 11"/>
</dbReference>
<keyword evidence="2" id="KW-0430">Lectin</keyword>
<keyword evidence="1 3" id="KW-0732">Signal</keyword>
<dbReference type="InParanoid" id="A0A667WLV4"/>
<dbReference type="InterPro" id="IPR036404">
    <property type="entry name" value="Jacalin-like_lectin_dom_sf"/>
</dbReference>
<dbReference type="PANTHER" id="PTHR33589">
    <property type="entry name" value="OS11G0524900 PROTEIN"/>
    <property type="match status" value="1"/>
</dbReference>
<feature type="signal peptide" evidence="3">
    <location>
        <begin position="1"/>
        <end position="25"/>
    </location>
</feature>
<dbReference type="GeneTree" id="ENSGT00940000164478"/>
<dbReference type="AlphaFoldDB" id="A0A667WLV4"/>
<evidence type="ECO:0000313" key="5">
    <source>
        <dbReference type="Ensembl" id="ENSMMDP00005002697.1"/>
    </source>
</evidence>
<feature type="chain" id="PRO_5025547143" description="Jacalin-type lectin domain-containing protein" evidence="3">
    <location>
        <begin position="26"/>
        <end position="176"/>
    </location>
</feature>
<dbReference type="PROSITE" id="PS51752">
    <property type="entry name" value="JACALIN_LECTIN"/>
    <property type="match status" value="1"/>
</dbReference>
<dbReference type="InterPro" id="IPR001229">
    <property type="entry name" value="Jacalin-like_lectin_dom"/>
</dbReference>
<organism evidence="5 6">
    <name type="scientific">Myripristis murdjan</name>
    <name type="common">pinecone soldierfish</name>
    <dbReference type="NCBI Taxonomy" id="586833"/>
    <lineage>
        <taxon>Eukaryota</taxon>
        <taxon>Metazoa</taxon>
        <taxon>Chordata</taxon>
        <taxon>Craniata</taxon>
        <taxon>Vertebrata</taxon>
        <taxon>Euteleostomi</taxon>
        <taxon>Actinopterygii</taxon>
        <taxon>Neopterygii</taxon>
        <taxon>Teleostei</taxon>
        <taxon>Neoteleostei</taxon>
        <taxon>Acanthomorphata</taxon>
        <taxon>Holocentriformes</taxon>
        <taxon>Holocentridae</taxon>
        <taxon>Myripristis</taxon>
    </lineage>
</organism>
<evidence type="ECO:0000256" key="1">
    <source>
        <dbReference type="ARBA" id="ARBA00022729"/>
    </source>
</evidence>
<dbReference type="SMART" id="SM00915">
    <property type="entry name" value="Jacalin"/>
    <property type="match status" value="1"/>
</dbReference>
<evidence type="ECO:0000259" key="4">
    <source>
        <dbReference type="PROSITE" id="PS51752"/>
    </source>
</evidence>
<reference evidence="5" key="2">
    <citation type="submission" date="2025-08" db="UniProtKB">
        <authorList>
            <consortium name="Ensembl"/>
        </authorList>
    </citation>
    <scope>IDENTIFICATION</scope>
</reference>
<dbReference type="PANTHER" id="PTHR33589:SF3">
    <property type="entry name" value="ZYMOGEN GRANULE MEMBRANE PROTEIN 16-LIKE"/>
    <property type="match status" value="1"/>
</dbReference>
<evidence type="ECO:0000256" key="2">
    <source>
        <dbReference type="ARBA" id="ARBA00022734"/>
    </source>
</evidence>
<dbReference type="Pfam" id="PF01419">
    <property type="entry name" value="Jacalin"/>
    <property type="match status" value="1"/>
</dbReference>
<feature type="domain" description="Jacalin-type lectin" evidence="4">
    <location>
        <begin position="31"/>
        <end position="165"/>
    </location>
</feature>
<evidence type="ECO:0000256" key="3">
    <source>
        <dbReference type="SAM" id="SignalP"/>
    </source>
</evidence>
<keyword evidence="6" id="KW-1185">Reference proteome</keyword>
<reference evidence="5" key="3">
    <citation type="submission" date="2025-09" db="UniProtKB">
        <authorList>
            <consortium name="Ensembl"/>
        </authorList>
    </citation>
    <scope>IDENTIFICATION</scope>
</reference>
<dbReference type="GO" id="GO:0030246">
    <property type="term" value="F:carbohydrate binding"/>
    <property type="evidence" value="ECO:0007669"/>
    <property type="project" value="UniProtKB-KW"/>
</dbReference>
<dbReference type="Ensembl" id="ENSMMDT00005002743.1">
    <property type="protein sequence ID" value="ENSMMDP00005002697.1"/>
    <property type="gene ID" value="ENSMMDG00005001499.1"/>
</dbReference>
<reference evidence="5" key="1">
    <citation type="submission" date="2019-06" db="EMBL/GenBank/DDBJ databases">
        <authorList>
            <consortium name="Wellcome Sanger Institute Data Sharing"/>
        </authorList>
    </citation>
    <scope>NUCLEOTIDE SEQUENCE [LARGE SCALE GENOMIC DNA]</scope>
</reference>
<accession>A0A667WLV4</accession>